<sequence length="90" mass="10188">MIIRKRTVTSPEGITTVTETHWHMSATWRAYWRFFFGFVVPVTVLALLAVALLTPKAHADPVLRCTVTQDPSGNVYLNDCDTYTDSEIDQ</sequence>
<comment type="caution">
    <text evidence="2">The sequence shown here is derived from an EMBL/GenBank/DDBJ whole genome shotgun (WGS) entry which is preliminary data.</text>
</comment>
<accession>A0A255DWW8</accession>
<dbReference type="AlphaFoldDB" id="A0A255DWW8"/>
<dbReference type="Proteomes" id="UP000216063">
    <property type="component" value="Unassembled WGS sequence"/>
</dbReference>
<organism evidence="2 3">
    <name type="scientific">Mycolicibacterium sphagni</name>
    <dbReference type="NCBI Taxonomy" id="1786"/>
    <lineage>
        <taxon>Bacteria</taxon>
        <taxon>Bacillati</taxon>
        <taxon>Actinomycetota</taxon>
        <taxon>Actinomycetes</taxon>
        <taxon>Mycobacteriales</taxon>
        <taxon>Mycobacteriaceae</taxon>
        <taxon>Mycolicibacterium</taxon>
    </lineage>
</organism>
<gene>
    <name evidence="2" type="ORF">CG716_05330</name>
</gene>
<reference evidence="2 3" key="1">
    <citation type="submission" date="2017-07" db="EMBL/GenBank/DDBJ databases">
        <title>The new phylogeny of genus Mycobacterium.</title>
        <authorList>
            <person name="Tortoli E."/>
            <person name="Trovato A."/>
            <person name="Cirillo D.M."/>
        </authorList>
    </citation>
    <scope>NUCLEOTIDE SEQUENCE [LARGE SCALE GENOMIC DNA]</scope>
    <source>
        <strain evidence="2 3">ATCC 33027</strain>
    </source>
</reference>
<dbReference type="EMBL" id="NOZR01000003">
    <property type="protein sequence ID" value="OYN81765.1"/>
    <property type="molecule type" value="Genomic_DNA"/>
</dbReference>
<keyword evidence="1" id="KW-0472">Membrane</keyword>
<evidence type="ECO:0000313" key="3">
    <source>
        <dbReference type="Proteomes" id="UP000216063"/>
    </source>
</evidence>
<name>A0A255DWW8_9MYCO</name>
<keyword evidence="1" id="KW-0812">Transmembrane</keyword>
<evidence type="ECO:0000256" key="1">
    <source>
        <dbReference type="SAM" id="Phobius"/>
    </source>
</evidence>
<keyword evidence="1" id="KW-1133">Transmembrane helix</keyword>
<proteinExistence type="predicted"/>
<keyword evidence="3" id="KW-1185">Reference proteome</keyword>
<dbReference type="RefSeq" id="WP_094477149.1">
    <property type="nucleotide sequence ID" value="NZ_NOZR01000003.1"/>
</dbReference>
<feature type="transmembrane region" description="Helical" evidence="1">
    <location>
        <begin position="30"/>
        <end position="54"/>
    </location>
</feature>
<evidence type="ECO:0000313" key="2">
    <source>
        <dbReference type="EMBL" id="OYN81765.1"/>
    </source>
</evidence>
<protein>
    <submittedName>
        <fullName evidence="2">Uncharacterized protein</fullName>
    </submittedName>
</protein>